<dbReference type="Proteomes" id="UP000190027">
    <property type="component" value="Unassembled WGS sequence"/>
</dbReference>
<gene>
    <name evidence="1" type="ORF">SAMN02745704_02616</name>
</gene>
<organism evidence="1 2">
    <name type="scientific">Paucidesulfovibrio gracilis DSM 16080</name>
    <dbReference type="NCBI Taxonomy" id="1121449"/>
    <lineage>
        <taxon>Bacteria</taxon>
        <taxon>Pseudomonadati</taxon>
        <taxon>Thermodesulfobacteriota</taxon>
        <taxon>Desulfovibrionia</taxon>
        <taxon>Desulfovibrionales</taxon>
        <taxon>Desulfovibrionaceae</taxon>
        <taxon>Paucidesulfovibrio</taxon>
    </lineage>
</organism>
<dbReference type="EMBL" id="FUYC01000021">
    <property type="protein sequence ID" value="SKA94764.1"/>
    <property type="molecule type" value="Genomic_DNA"/>
</dbReference>
<dbReference type="RefSeq" id="WP_078718158.1">
    <property type="nucleotide sequence ID" value="NZ_FUYC01000021.1"/>
</dbReference>
<dbReference type="STRING" id="1121449.SAMN02745704_02616"/>
<dbReference type="OrthoDB" id="5459555at2"/>
<sequence>MSYKESDLPLTLKHGEMLTLDDGTTIRFESNGEAKDVMINESFAPAVTLFPSNDFFHDYAGGTIKMTAAFEDALEISKA</sequence>
<name>A0A1T4XYY4_9BACT</name>
<evidence type="ECO:0000313" key="1">
    <source>
        <dbReference type="EMBL" id="SKA94764.1"/>
    </source>
</evidence>
<keyword evidence="2" id="KW-1185">Reference proteome</keyword>
<evidence type="ECO:0000313" key="2">
    <source>
        <dbReference type="Proteomes" id="UP000190027"/>
    </source>
</evidence>
<proteinExistence type="predicted"/>
<dbReference type="AlphaFoldDB" id="A0A1T4XYY4"/>
<accession>A0A1T4XYY4</accession>
<reference evidence="1 2" key="1">
    <citation type="submission" date="2017-02" db="EMBL/GenBank/DDBJ databases">
        <authorList>
            <person name="Peterson S.W."/>
        </authorList>
    </citation>
    <scope>NUCLEOTIDE SEQUENCE [LARGE SCALE GENOMIC DNA]</scope>
    <source>
        <strain evidence="1 2">DSM 16080</strain>
    </source>
</reference>
<protein>
    <submittedName>
        <fullName evidence="1">Uncharacterized protein</fullName>
    </submittedName>
</protein>